<reference evidence="2" key="1">
    <citation type="submission" date="2016-10" db="EMBL/GenBank/DDBJ databases">
        <authorList>
            <person name="Varghese N."/>
            <person name="Submissions S."/>
        </authorList>
    </citation>
    <scope>NUCLEOTIDE SEQUENCE [LARGE SCALE GENOMIC DNA]</scope>
    <source>
        <strain evidence="2">CGMCC 1.12041</strain>
    </source>
</reference>
<dbReference type="STRING" id="1164594.SAMN05216204_10884"/>
<dbReference type="AlphaFoldDB" id="A0A1I1KRL6"/>
<dbReference type="Proteomes" id="UP000198639">
    <property type="component" value="Unassembled WGS sequence"/>
</dbReference>
<organism evidence="1 2">
    <name type="scientific">Massilia yuzhufengensis</name>
    <dbReference type="NCBI Taxonomy" id="1164594"/>
    <lineage>
        <taxon>Bacteria</taxon>
        <taxon>Pseudomonadati</taxon>
        <taxon>Pseudomonadota</taxon>
        <taxon>Betaproteobacteria</taxon>
        <taxon>Burkholderiales</taxon>
        <taxon>Oxalobacteraceae</taxon>
        <taxon>Telluria group</taxon>
        <taxon>Massilia</taxon>
    </lineage>
</organism>
<evidence type="ECO:0000313" key="2">
    <source>
        <dbReference type="Proteomes" id="UP000198639"/>
    </source>
</evidence>
<keyword evidence="2" id="KW-1185">Reference proteome</keyword>
<accession>A0A1I1KRL6</accession>
<name>A0A1I1KRL6_9BURK</name>
<protein>
    <submittedName>
        <fullName evidence="1">Uncharacterized protein</fullName>
    </submittedName>
</protein>
<evidence type="ECO:0000313" key="1">
    <source>
        <dbReference type="EMBL" id="SFC63437.1"/>
    </source>
</evidence>
<sequence>MVPMQMSGDLRVSSVTFDQPFERFRTAAKASDDIVFAGVMDALRRRDLAALAAHGGRLAELEESGQPAAFLDLWSKSLNLQTVSVLAKVCLGGHSLFYWQVDTPRGPYVRQFTVQPSTEAARNDASSVTMVGRLLRSAFQVLANGAVKPRSPALAADMTEVALKLPMAAAAGMDLAVRVHGVAVTASVNALSRPQRTDPLLTLFDTAYARLKAGDAAAFAAVLTLPGQVKFNKWWNGRTPAEAEAFRKSLEDRQVAYQLFADPVRVIFYLENQQAQRYREIAASISRGELTGAEAGAALAALQYRIEYVLTTPEQAPKLANFYAEDFLSDFLKSRELFIRQVVAPTIVNALAKTK</sequence>
<gene>
    <name evidence="1" type="ORF">SAMN05216204_10884</name>
</gene>
<dbReference type="EMBL" id="FOLD01000008">
    <property type="protein sequence ID" value="SFC63437.1"/>
    <property type="molecule type" value="Genomic_DNA"/>
</dbReference>
<proteinExistence type="predicted"/>